<feature type="transmembrane region" description="Helical" evidence="2">
    <location>
        <begin position="99"/>
        <end position="120"/>
    </location>
</feature>
<dbReference type="Proteomes" id="UP000751190">
    <property type="component" value="Unassembled WGS sequence"/>
</dbReference>
<evidence type="ECO:0000256" key="2">
    <source>
        <dbReference type="SAM" id="Phobius"/>
    </source>
</evidence>
<feature type="compositionally biased region" description="Basic and acidic residues" evidence="1">
    <location>
        <begin position="832"/>
        <end position="841"/>
    </location>
</feature>
<sequence>MDRATSDADGSFHGDVREGVILGRVAQLRAEGRRRRRLVQLPSIGGGAFLACVGVAMTIVSLPDGRKWLHLAGLACVHIGLWLALLAQRPHDRRSVRAVCAIGAFLSAVAFAVELPRAIGRAQRASSLSTRLFAASSFAITITCALSCSLWLRAVIADIFSGASPRVTLQRSWEALGCAYLLTACSYHTVNAAIALVVPSRETYIRAEAAVAVPLIAVALGLGCSAFWGSVRSSVQEMLARIGEGVSSAAGIAELIGGLPPDEVLARARATFRALPASALTLEHLTVPHDQAAKRRESLVQQHQPSELIAKSAPPAGSSRRFSRLAHRRWSLAAVSPERPADGCALDIGVESAVGSHTVSVQDANSQLSAKELLATSSPVQLGSVDAFISHSWRDDPQLKLAAIQRWRHGFMRAHGREPTVWFDRLCIDQDNILAQLPALPVYLAGCKSLLALQGPTYFQRLWCVLELHIFHQMGGSLDQIQFIHIDAQREPQTASSVPETQIELEPRGAEPAAAALGFNVNDAQTSDPLDQTRLLAGDGVEDRATFDADSSIRADVREGVILGRVAQLRAEGRRRRRLVQLPSIGGGVLLTCVGVAMTVASMADGRKWLHLAGLICVHIGLWLALLALRPQDRRSVRAVCAIGAFPSAVAFAVELPRAIGRAQRASSLSTRLFAASSFAITTTCALSCSLWLRAVVPDIFYGASPRVTLQRSWEALGCAYLLTACSYHTANAAIALVVPSRETYIRAEAAVAVPLIAVALGLGCSAFWGSVRSSVQEMLARIGEGVSSAAGIAELIGGLPPDEVLARARATFRALLASALTLEHLTVPHDQAAKRRESPKQQHQPAEPIGQSVPPAAGSSRRSSRLAHWRWLSALVSTDRSDDGCVLDIGVESAVGSHTVSMHGANSQLSAKELLATSSPVQLGSVDAFISHSWRDDPQLKLAAIQRWRHGFMRALGREPTVWFDRLCIDQDNILAQLPALPVYLAGCKNLIALQGPTYFQRLWCVLELHIFHQMGGSLDQIQFIHIDTQREPQTASSVPETQIELEPRGAEPAAVALGFNVNDAQTSDPLDQTRLLAVIEGGGGGIAAFNEWMRSMLKLAAARHEHEHDARPSFS</sequence>
<keyword evidence="2" id="KW-0472">Membrane</keyword>
<proteinExistence type="predicted"/>
<feature type="transmembrane region" description="Helical" evidence="2">
    <location>
        <begin position="132"/>
        <end position="152"/>
    </location>
</feature>
<accession>A0A8J5XBT1</accession>
<feature type="transmembrane region" description="Helical" evidence="2">
    <location>
        <begin position="68"/>
        <end position="87"/>
    </location>
</feature>
<reference evidence="3" key="1">
    <citation type="submission" date="2021-05" db="EMBL/GenBank/DDBJ databases">
        <title>The genome of the haptophyte Pavlova lutheri (Diacronema luteri, Pavlovales) - a model for lipid biosynthesis in eukaryotic algae.</title>
        <authorList>
            <person name="Hulatt C.J."/>
            <person name="Posewitz M.C."/>
        </authorList>
    </citation>
    <scope>NUCLEOTIDE SEQUENCE</scope>
    <source>
        <strain evidence="3">NIVA-4/92</strain>
    </source>
</reference>
<feature type="transmembrane region" description="Helical" evidence="2">
    <location>
        <begin position="173"/>
        <end position="197"/>
    </location>
</feature>
<gene>
    <name evidence="3" type="ORF">KFE25_005793</name>
</gene>
<evidence type="ECO:0000313" key="4">
    <source>
        <dbReference type="Proteomes" id="UP000751190"/>
    </source>
</evidence>
<comment type="caution">
    <text evidence="3">The sequence shown here is derived from an EMBL/GenBank/DDBJ whole genome shotgun (WGS) entry which is preliminary data.</text>
</comment>
<feature type="transmembrane region" description="Helical" evidence="2">
    <location>
        <begin position="209"/>
        <end position="231"/>
    </location>
</feature>
<feature type="transmembrane region" description="Helical" evidence="2">
    <location>
        <begin position="609"/>
        <end position="629"/>
    </location>
</feature>
<keyword evidence="2" id="KW-0812">Transmembrane</keyword>
<protein>
    <recommendedName>
        <fullName evidence="5">Heterokaryon incompatibility domain-containing protein</fullName>
    </recommendedName>
</protein>
<feature type="transmembrane region" description="Helical" evidence="2">
    <location>
        <begin position="674"/>
        <end position="693"/>
    </location>
</feature>
<keyword evidence="4" id="KW-1185">Reference proteome</keyword>
<feature type="transmembrane region" description="Helical" evidence="2">
    <location>
        <begin position="714"/>
        <end position="738"/>
    </location>
</feature>
<feature type="transmembrane region" description="Helical" evidence="2">
    <location>
        <begin position="579"/>
        <end position="603"/>
    </location>
</feature>
<dbReference type="OrthoDB" id="423576at2759"/>
<evidence type="ECO:0000313" key="3">
    <source>
        <dbReference type="EMBL" id="KAG8457780.1"/>
    </source>
</evidence>
<evidence type="ECO:0008006" key="5">
    <source>
        <dbReference type="Google" id="ProtNLM"/>
    </source>
</evidence>
<feature type="transmembrane region" description="Helical" evidence="2">
    <location>
        <begin position="38"/>
        <end position="62"/>
    </location>
</feature>
<dbReference type="EMBL" id="JAGTXO010000063">
    <property type="protein sequence ID" value="KAG8457780.1"/>
    <property type="molecule type" value="Genomic_DNA"/>
</dbReference>
<organism evidence="3 4">
    <name type="scientific">Diacronema lutheri</name>
    <name type="common">Unicellular marine alga</name>
    <name type="synonym">Monochrysis lutheri</name>
    <dbReference type="NCBI Taxonomy" id="2081491"/>
    <lineage>
        <taxon>Eukaryota</taxon>
        <taxon>Haptista</taxon>
        <taxon>Haptophyta</taxon>
        <taxon>Pavlovophyceae</taxon>
        <taxon>Pavlovales</taxon>
        <taxon>Pavlovaceae</taxon>
        <taxon>Diacronema</taxon>
    </lineage>
</organism>
<name>A0A8J5XBT1_DIALT</name>
<feature type="transmembrane region" description="Helical" evidence="2">
    <location>
        <begin position="750"/>
        <end position="772"/>
    </location>
</feature>
<keyword evidence="2" id="KW-1133">Transmembrane helix</keyword>
<dbReference type="AlphaFoldDB" id="A0A8J5XBT1"/>
<feature type="region of interest" description="Disordered" evidence="1">
    <location>
        <begin position="831"/>
        <end position="862"/>
    </location>
</feature>
<evidence type="ECO:0000256" key="1">
    <source>
        <dbReference type="SAM" id="MobiDB-lite"/>
    </source>
</evidence>